<evidence type="ECO:0000256" key="12">
    <source>
        <dbReference type="ARBA" id="ARBA00079301"/>
    </source>
</evidence>
<dbReference type="GO" id="GO:0005764">
    <property type="term" value="C:lysosome"/>
    <property type="evidence" value="ECO:0007669"/>
    <property type="project" value="TreeGrafter"/>
</dbReference>
<proteinExistence type="inferred from homology"/>
<evidence type="ECO:0000313" key="19">
    <source>
        <dbReference type="Proteomes" id="UP000494163"/>
    </source>
</evidence>
<dbReference type="GO" id="GO:0003948">
    <property type="term" value="F:N4-(beta-N-acetylglucosaminyl)-L-asparaginase activity"/>
    <property type="evidence" value="ECO:0007669"/>
    <property type="project" value="UniProtKB-EC"/>
</dbReference>
<feature type="active site" description="Nucleophile" evidence="14">
    <location>
        <position position="266"/>
    </location>
</feature>
<dbReference type="InterPro" id="IPR000246">
    <property type="entry name" value="Peptidase_T2"/>
</dbReference>
<accession>A0A0M4EHM3</accession>
<feature type="chain" id="PRO_5005793371" description="N(4)-(beta-N-acetylglucosaminyl)-L-asparaginase" evidence="17">
    <location>
        <begin position="17"/>
        <end position="417"/>
    </location>
</feature>
<organism evidence="18 19">
    <name type="scientific">Drosophila busckii</name>
    <name type="common">Fruit fly</name>
    <dbReference type="NCBI Taxonomy" id="30019"/>
    <lineage>
        <taxon>Eukaryota</taxon>
        <taxon>Metazoa</taxon>
        <taxon>Ecdysozoa</taxon>
        <taxon>Arthropoda</taxon>
        <taxon>Hexapoda</taxon>
        <taxon>Insecta</taxon>
        <taxon>Pterygota</taxon>
        <taxon>Neoptera</taxon>
        <taxon>Endopterygota</taxon>
        <taxon>Diptera</taxon>
        <taxon>Brachycera</taxon>
        <taxon>Muscomorpha</taxon>
        <taxon>Ephydroidea</taxon>
        <taxon>Drosophilidae</taxon>
        <taxon>Drosophila</taxon>
    </lineage>
</organism>
<evidence type="ECO:0000256" key="4">
    <source>
        <dbReference type="ARBA" id="ARBA00022729"/>
    </source>
</evidence>
<dbReference type="GO" id="GO:0006508">
    <property type="term" value="P:proteolysis"/>
    <property type="evidence" value="ECO:0007669"/>
    <property type="project" value="UniProtKB-KW"/>
</dbReference>
<comment type="catalytic activity">
    <reaction evidence="8">
        <text>N(4)-(beta-N-acetyl-D-glucosaminyl)-L-asparagine + H2O = N-acetyl-beta-D-glucosaminylamine + L-aspartate + H(+)</text>
        <dbReference type="Rhea" id="RHEA:11544"/>
        <dbReference type="ChEBI" id="CHEBI:15377"/>
        <dbReference type="ChEBI" id="CHEBI:15378"/>
        <dbReference type="ChEBI" id="CHEBI:15947"/>
        <dbReference type="ChEBI" id="CHEBI:29991"/>
        <dbReference type="ChEBI" id="CHEBI:58080"/>
        <dbReference type="EC" id="3.5.1.26"/>
    </reaction>
</comment>
<evidence type="ECO:0000256" key="7">
    <source>
        <dbReference type="ARBA" id="ARBA00023157"/>
    </source>
</evidence>
<dbReference type="PANTHER" id="PTHR10188">
    <property type="entry name" value="L-ASPARAGINASE"/>
    <property type="match status" value="1"/>
</dbReference>
<keyword evidence="19" id="KW-1185">Reference proteome</keyword>
<evidence type="ECO:0000256" key="5">
    <source>
        <dbReference type="ARBA" id="ARBA00022801"/>
    </source>
</evidence>
<evidence type="ECO:0000256" key="10">
    <source>
        <dbReference type="ARBA" id="ARBA00066729"/>
    </source>
</evidence>
<evidence type="ECO:0000256" key="17">
    <source>
        <dbReference type="SAM" id="SignalP"/>
    </source>
</evidence>
<evidence type="ECO:0000256" key="16">
    <source>
        <dbReference type="PIRSR" id="PIRSR600246-3"/>
    </source>
</evidence>
<dbReference type="OMA" id="YKPIINI"/>
<keyword evidence="3" id="KW-0645">Protease</keyword>
<evidence type="ECO:0000256" key="15">
    <source>
        <dbReference type="PIRSR" id="PIRSR600246-2"/>
    </source>
</evidence>
<dbReference type="STRING" id="30019.A0A0M4EHM3"/>
<dbReference type="Gene3D" id="3.60.20.30">
    <property type="entry name" value="(Glycosyl)asparaginase"/>
    <property type="match status" value="1"/>
</dbReference>
<dbReference type="SUPFAM" id="SSF56235">
    <property type="entry name" value="N-terminal nucleophile aminohydrolases (Ntn hydrolases)"/>
    <property type="match status" value="1"/>
</dbReference>
<dbReference type="Proteomes" id="UP000494163">
    <property type="component" value="Chromosome 2R"/>
</dbReference>
<evidence type="ECO:0000256" key="6">
    <source>
        <dbReference type="ARBA" id="ARBA00022813"/>
    </source>
</evidence>
<evidence type="ECO:0000256" key="13">
    <source>
        <dbReference type="ARBA" id="ARBA00080645"/>
    </source>
</evidence>
<dbReference type="Pfam" id="PF01112">
    <property type="entry name" value="Asparaginase_2"/>
    <property type="match status" value="1"/>
</dbReference>
<evidence type="ECO:0000256" key="8">
    <source>
        <dbReference type="ARBA" id="ARBA00050421"/>
    </source>
</evidence>
<evidence type="ECO:0000256" key="9">
    <source>
        <dbReference type="ARBA" id="ARBA00053295"/>
    </source>
</evidence>
<name>A0A0M4EHM3_DROBS</name>
<dbReference type="EMBL" id="CP012524">
    <property type="protein sequence ID" value="ALC40442.1"/>
    <property type="molecule type" value="Genomic_DNA"/>
</dbReference>
<dbReference type="AlphaFoldDB" id="A0A0M4EHM3"/>
<keyword evidence="4 17" id="KW-0732">Signal</keyword>
<evidence type="ECO:0000256" key="1">
    <source>
        <dbReference type="ARBA" id="ARBA00010872"/>
    </source>
</evidence>
<evidence type="ECO:0000256" key="14">
    <source>
        <dbReference type="PIRSR" id="PIRSR600246-1"/>
    </source>
</evidence>
<feature type="binding site" evidence="15">
    <location>
        <begin position="317"/>
        <end position="320"/>
    </location>
    <ligand>
        <name>substrate</name>
    </ligand>
</feature>
<gene>
    <name evidence="18" type="ORF">Dbus_chr2Rg21</name>
</gene>
<comment type="function">
    <text evidence="9">Cleaves the GlcNAc-Asn bond which joins oligosaccharides to the peptide of asparagine-linked glycoproteins.</text>
</comment>
<feature type="binding site" evidence="15">
    <location>
        <begin position="294"/>
        <end position="297"/>
    </location>
    <ligand>
        <name>substrate</name>
    </ligand>
</feature>
<dbReference type="FunFam" id="3.60.20.30:FF:000003">
    <property type="entry name" value="N(4)-(Beta-N-acetylglucosaminyl)-L-asparaginase isoform X1"/>
    <property type="match status" value="1"/>
</dbReference>
<keyword evidence="7" id="KW-1015">Disulfide bond</keyword>
<comment type="subunit">
    <text evidence="2">Heterotetramer of two alpha and two beta chains arranged as a dimer of alpha/beta heterodimers.</text>
</comment>
<evidence type="ECO:0000313" key="18">
    <source>
        <dbReference type="EMBL" id="ALC40442.1"/>
    </source>
</evidence>
<dbReference type="SMR" id="A0A0M4EHM3"/>
<dbReference type="PANTHER" id="PTHR10188:SF6">
    <property type="entry name" value="N(4)-(BETA-N-ACETYLGLUCOSAMINYL)-L-ASPARAGINASE"/>
    <property type="match status" value="1"/>
</dbReference>
<keyword evidence="5" id="KW-0378">Hydrolase</keyword>
<dbReference type="EC" id="3.5.1.26" evidence="10"/>
<dbReference type="InterPro" id="IPR029055">
    <property type="entry name" value="Ntn_hydrolases_N"/>
</dbReference>
<feature type="site" description="Cleavage; by autolysis" evidence="16">
    <location>
        <begin position="265"/>
        <end position="266"/>
    </location>
</feature>
<reference evidence="18 19" key="1">
    <citation type="submission" date="2015-08" db="EMBL/GenBank/DDBJ databases">
        <title>Ancestral chromatin configuration constrains chromatin evolution on differentiating sex chromosomes in Drosophila.</title>
        <authorList>
            <person name="Zhou Q."/>
            <person name="Bachtrog D."/>
        </authorList>
    </citation>
    <scope>NUCLEOTIDE SEQUENCE [LARGE SCALE GENOMIC DNA]</scope>
    <source>
        <tissue evidence="18">Whole larvae</tissue>
    </source>
</reference>
<keyword evidence="6" id="KW-0068">Autocatalytic cleavage</keyword>
<sequence length="417" mass="45210">MFKIIICLLLITTTQASSSPYWGLTTKPSFTSITRATSDIAYSYNIKTDTCATLTSASINQIVAEGKVGIKKGATDKLLPMAINTWNFPDSNAMAWHILNQSRGGVRQTRNAVVEGITKCEQLQCDLAVGYGGTPDEQGETTLDSMVMDGAAMDVGAVAGLRRIKDAIRVARHVLERTEHTLLVGDSATEFAISMGFRSESLVTPKTKIIYKHWKAKNCQPNFWRNVHPDPKTSCGPYEPTATPLTHRKEDRARTEHQIGAQHHDTIGMIAIDVDHQIHAGTSTNGLNHKIHGRVGDSPIAGAGGYADNEVGAAVATGDGDIMMRFLPTLLAVEAMRNGKSPAEAAEVGIRRIRKHYKTFSGAVIAVNRLGQYAAACHGMREFPFVVSNPTQAIHVETVKCLPPEPSVEVVPLTKQT</sequence>
<evidence type="ECO:0000256" key="2">
    <source>
        <dbReference type="ARBA" id="ARBA00011601"/>
    </source>
</evidence>
<dbReference type="GO" id="GO:0008233">
    <property type="term" value="F:peptidase activity"/>
    <property type="evidence" value="ECO:0007669"/>
    <property type="project" value="UniProtKB-KW"/>
</dbReference>
<dbReference type="OrthoDB" id="188713at2759"/>
<evidence type="ECO:0000256" key="3">
    <source>
        <dbReference type="ARBA" id="ARBA00022670"/>
    </source>
</evidence>
<comment type="similarity">
    <text evidence="1">Belongs to the Ntn-hydrolase family.</text>
</comment>
<dbReference type="CDD" id="cd04513">
    <property type="entry name" value="Glycosylasparaginase"/>
    <property type="match status" value="1"/>
</dbReference>
<feature type="signal peptide" evidence="17">
    <location>
        <begin position="1"/>
        <end position="16"/>
    </location>
</feature>
<protein>
    <recommendedName>
        <fullName evidence="10">N(4)-(beta-N-acetylglucosaminyl)-L-asparaginase</fullName>
        <ecNumber evidence="10">3.5.1.26</ecNumber>
    </recommendedName>
    <alternativeName>
        <fullName evidence="12">Aspartylglucosaminidase</fullName>
    </alternativeName>
    <alternativeName>
        <fullName evidence="11">Glycosylasparaginase</fullName>
    </alternativeName>
    <alternativeName>
        <fullName evidence="13">N4-(N-acetyl-beta-glucosaminyl)-L-asparagine amidase</fullName>
    </alternativeName>
</protein>
<evidence type="ECO:0000256" key="11">
    <source>
        <dbReference type="ARBA" id="ARBA00078726"/>
    </source>
</evidence>